<protein>
    <submittedName>
        <fullName evidence="2 3">Uncharacterized protein</fullName>
    </submittedName>
</protein>
<reference evidence="4" key="1">
    <citation type="submission" date="2010-07" db="EMBL/GenBank/DDBJ databases">
        <title>The genome sequence of Gaeumannomyces graminis var. tritici strain R3-111a-1.</title>
        <authorList>
            <consortium name="The Broad Institute Genome Sequencing Platform"/>
            <person name="Ma L.-J."/>
            <person name="Dead R."/>
            <person name="Young S."/>
            <person name="Zeng Q."/>
            <person name="Koehrsen M."/>
            <person name="Alvarado L."/>
            <person name="Berlin A."/>
            <person name="Chapman S.B."/>
            <person name="Chen Z."/>
            <person name="Freedman E."/>
            <person name="Gellesch M."/>
            <person name="Goldberg J."/>
            <person name="Griggs A."/>
            <person name="Gujja S."/>
            <person name="Heilman E.R."/>
            <person name="Heiman D."/>
            <person name="Hepburn T."/>
            <person name="Howarth C."/>
            <person name="Jen D."/>
            <person name="Larson L."/>
            <person name="Mehta T."/>
            <person name="Neiman D."/>
            <person name="Pearson M."/>
            <person name="Roberts A."/>
            <person name="Saif S."/>
            <person name="Shea T."/>
            <person name="Shenoy N."/>
            <person name="Sisk P."/>
            <person name="Stolte C."/>
            <person name="Sykes S."/>
            <person name="Walk T."/>
            <person name="White J."/>
            <person name="Yandava C."/>
            <person name="Haas B."/>
            <person name="Nusbaum C."/>
            <person name="Birren B."/>
        </authorList>
    </citation>
    <scope>NUCLEOTIDE SEQUENCE [LARGE SCALE GENOMIC DNA]</scope>
    <source>
        <strain evidence="4">R3-111a-1</strain>
    </source>
</reference>
<evidence type="ECO:0000313" key="2">
    <source>
        <dbReference type="EMBL" id="EJT75584.1"/>
    </source>
</evidence>
<dbReference type="EnsemblFungi" id="EJT75584">
    <property type="protein sequence ID" value="EJT75584"/>
    <property type="gene ID" value="GGTG_05517"/>
</dbReference>
<gene>
    <name evidence="3" type="primary">20345975</name>
    <name evidence="2" type="ORF">GGTG_05517</name>
</gene>
<dbReference type="Proteomes" id="UP000006039">
    <property type="component" value="Unassembled WGS sequence"/>
</dbReference>
<dbReference type="VEuPathDB" id="FungiDB:GGTG_05517"/>
<keyword evidence="4" id="KW-1185">Reference proteome</keyword>
<reference evidence="3" key="5">
    <citation type="submission" date="2018-04" db="UniProtKB">
        <authorList>
            <consortium name="EnsemblFungi"/>
        </authorList>
    </citation>
    <scope>IDENTIFICATION</scope>
    <source>
        <strain evidence="3">R3-111a-1</strain>
    </source>
</reference>
<evidence type="ECO:0000313" key="3">
    <source>
        <dbReference type="EnsemblFungi" id="EJT75584"/>
    </source>
</evidence>
<reference evidence="3" key="4">
    <citation type="journal article" date="2015" name="G3 (Bethesda)">
        <title>Genome sequences of three phytopathogenic species of the Magnaporthaceae family of fungi.</title>
        <authorList>
            <person name="Okagaki L.H."/>
            <person name="Nunes C.C."/>
            <person name="Sailsbery J."/>
            <person name="Clay B."/>
            <person name="Brown D."/>
            <person name="John T."/>
            <person name="Oh Y."/>
            <person name="Young N."/>
            <person name="Fitzgerald M."/>
            <person name="Haas B.J."/>
            <person name="Zeng Q."/>
            <person name="Young S."/>
            <person name="Adiconis X."/>
            <person name="Fan L."/>
            <person name="Levin J.Z."/>
            <person name="Mitchell T.K."/>
            <person name="Okubara P.A."/>
            <person name="Farman M.L."/>
            <person name="Kohn L.M."/>
            <person name="Birren B."/>
            <person name="Ma L.-J."/>
            <person name="Dean R.A."/>
        </authorList>
    </citation>
    <scope>NUCLEOTIDE SEQUENCE</scope>
    <source>
        <strain evidence="3">R3-111a-1</strain>
    </source>
</reference>
<feature type="region of interest" description="Disordered" evidence="1">
    <location>
        <begin position="1"/>
        <end position="39"/>
    </location>
</feature>
<dbReference type="EMBL" id="GL385397">
    <property type="protein sequence ID" value="EJT75584.1"/>
    <property type="molecule type" value="Genomic_DNA"/>
</dbReference>
<evidence type="ECO:0000313" key="4">
    <source>
        <dbReference type="Proteomes" id="UP000006039"/>
    </source>
</evidence>
<name>J3NW52_GAET3</name>
<organism evidence="2">
    <name type="scientific">Gaeumannomyces tritici (strain R3-111a-1)</name>
    <name type="common">Wheat and barley take-all root rot fungus</name>
    <name type="synonym">Gaeumannomyces graminis var. tritici</name>
    <dbReference type="NCBI Taxonomy" id="644352"/>
    <lineage>
        <taxon>Eukaryota</taxon>
        <taxon>Fungi</taxon>
        <taxon>Dikarya</taxon>
        <taxon>Ascomycota</taxon>
        <taxon>Pezizomycotina</taxon>
        <taxon>Sordariomycetes</taxon>
        <taxon>Sordariomycetidae</taxon>
        <taxon>Magnaporthales</taxon>
        <taxon>Magnaporthaceae</taxon>
        <taxon>Gaeumannomyces</taxon>
    </lineage>
</organism>
<dbReference type="GeneID" id="20345975"/>
<dbReference type="AlphaFoldDB" id="J3NW52"/>
<accession>J3NW52</accession>
<proteinExistence type="predicted"/>
<reference evidence="2" key="2">
    <citation type="submission" date="2010-07" db="EMBL/GenBank/DDBJ databases">
        <authorList>
            <consortium name="The Broad Institute Genome Sequencing Platform"/>
            <consortium name="Broad Institute Genome Sequencing Center for Infectious Disease"/>
            <person name="Ma L.-J."/>
            <person name="Dead R."/>
            <person name="Young S."/>
            <person name="Zeng Q."/>
            <person name="Koehrsen M."/>
            <person name="Alvarado L."/>
            <person name="Berlin A."/>
            <person name="Chapman S.B."/>
            <person name="Chen Z."/>
            <person name="Freedman E."/>
            <person name="Gellesch M."/>
            <person name="Goldberg J."/>
            <person name="Griggs A."/>
            <person name="Gujja S."/>
            <person name="Heilman E.R."/>
            <person name="Heiman D."/>
            <person name="Hepburn T."/>
            <person name="Howarth C."/>
            <person name="Jen D."/>
            <person name="Larson L."/>
            <person name="Mehta T."/>
            <person name="Neiman D."/>
            <person name="Pearson M."/>
            <person name="Roberts A."/>
            <person name="Saif S."/>
            <person name="Shea T."/>
            <person name="Shenoy N."/>
            <person name="Sisk P."/>
            <person name="Stolte C."/>
            <person name="Sykes S."/>
            <person name="Walk T."/>
            <person name="White J."/>
            <person name="Yandava C."/>
            <person name="Haas B."/>
            <person name="Nusbaum C."/>
            <person name="Birren B."/>
        </authorList>
    </citation>
    <scope>NUCLEOTIDE SEQUENCE</scope>
    <source>
        <strain evidence="2">R3-111a-1</strain>
    </source>
</reference>
<reference evidence="2" key="3">
    <citation type="submission" date="2010-09" db="EMBL/GenBank/DDBJ databases">
        <title>Annotation of Gaeumannomyces graminis var. tritici R3-111a-1.</title>
        <authorList>
            <consortium name="The Broad Institute Genome Sequencing Platform"/>
            <person name="Ma L.-J."/>
            <person name="Dead R."/>
            <person name="Young S.K."/>
            <person name="Zeng Q."/>
            <person name="Gargeya S."/>
            <person name="Fitzgerald M."/>
            <person name="Haas B."/>
            <person name="Abouelleil A."/>
            <person name="Alvarado L."/>
            <person name="Arachchi H.M."/>
            <person name="Berlin A."/>
            <person name="Brown A."/>
            <person name="Chapman S.B."/>
            <person name="Chen Z."/>
            <person name="Dunbar C."/>
            <person name="Freedman E."/>
            <person name="Gearin G."/>
            <person name="Gellesch M."/>
            <person name="Goldberg J."/>
            <person name="Griggs A."/>
            <person name="Gujja S."/>
            <person name="Heiman D."/>
            <person name="Howarth C."/>
            <person name="Larson L."/>
            <person name="Lui A."/>
            <person name="MacDonald P.J.P."/>
            <person name="Mehta T."/>
            <person name="Montmayeur A."/>
            <person name="Murphy C."/>
            <person name="Neiman D."/>
            <person name="Pearson M."/>
            <person name="Priest M."/>
            <person name="Roberts A."/>
            <person name="Saif S."/>
            <person name="Shea T."/>
            <person name="Shenoy N."/>
            <person name="Sisk P."/>
            <person name="Stolte C."/>
            <person name="Sykes S."/>
            <person name="Yandava C."/>
            <person name="Wortman J."/>
            <person name="Nusbaum C."/>
            <person name="Birren B."/>
        </authorList>
    </citation>
    <scope>NUCLEOTIDE SEQUENCE</scope>
    <source>
        <strain evidence="2">R3-111a-1</strain>
    </source>
</reference>
<evidence type="ECO:0000256" key="1">
    <source>
        <dbReference type="SAM" id="MobiDB-lite"/>
    </source>
</evidence>
<dbReference type="HOGENOM" id="CLU_1906866_0_0_1"/>
<dbReference type="RefSeq" id="XP_009221584.1">
    <property type="nucleotide sequence ID" value="XM_009223320.1"/>
</dbReference>
<sequence>MDEFTSGHELPQAEEAEAGVGPGLISNSADSPNLDLSDDRNMSAMARMLEGRRRRLLAVPNICALQVAMRPHAEPPPLSKRNELLGQGRNAAGGERLLRGLRSDRHQRPPEVDVVLPLTRLPDIVSSRYAAPE</sequence>